<dbReference type="EMBL" id="CM000766">
    <property type="protein sequence ID" value="OQU79768.1"/>
    <property type="molecule type" value="Genomic_DNA"/>
</dbReference>
<dbReference type="Proteomes" id="UP000000768">
    <property type="component" value="Chromosome 7"/>
</dbReference>
<evidence type="ECO:0000313" key="2">
    <source>
        <dbReference type="Proteomes" id="UP000000768"/>
    </source>
</evidence>
<reference evidence="1" key="2">
    <citation type="submission" date="2017-02" db="EMBL/GenBank/DDBJ databases">
        <title>WGS assembly of Sorghum bicolor.</title>
        <authorList>
            <person name="Paterson A."/>
            <person name="Mullet J."/>
            <person name="Bowers J."/>
            <person name="Bruggmann R."/>
            <person name="Dubchak I."/>
            <person name="Grimwood J."/>
            <person name="Gundlach H."/>
            <person name="Haberer G."/>
            <person name="Hellsten U."/>
            <person name="Mitros T."/>
            <person name="Poliakov A."/>
            <person name="Schmutz J."/>
            <person name="Spannagl M."/>
            <person name="Tang H."/>
            <person name="Wang X."/>
            <person name="Wicker T."/>
            <person name="Bharti A."/>
            <person name="Chapman J."/>
            <person name="Feltus F."/>
            <person name="Gowik U."/>
            <person name="Grigoriev I."/>
            <person name="Lyons E."/>
            <person name="Maher C."/>
            <person name="Martis M."/>
            <person name="Narechania A."/>
            <person name="Otillar R."/>
            <person name="Penning B."/>
            <person name="Salamov A."/>
            <person name="Wang Y."/>
            <person name="Zhang L."/>
            <person name="Carpita N."/>
            <person name="Freeling M."/>
            <person name="Gingle A."/>
            <person name="Hash C."/>
            <person name="Keller B."/>
            <person name="Klein P."/>
            <person name="Kresovich S."/>
            <person name="Mccann M."/>
            <person name="Ming R."/>
            <person name="Peterson D."/>
            <person name="Rahman M."/>
            <person name="Ware D."/>
            <person name="Westhoff P."/>
            <person name="Mayer K."/>
            <person name="Messing J."/>
            <person name="Sims D."/>
            <person name="Jenkins J."/>
            <person name="Shu S."/>
            <person name="Rokhsar D."/>
        </authorList>
    </citation>
    <scope>NUCLEOTIDE SEQUENCE</scope>
</reference>
<name>A0A1B6PF88_SORBI</name>
<gene>
    <name evidence="1" type="ORF">SORBI_3007G010200</name>
</gene>
<dbReference type="Gramene" id="KXG24215">
    <property type="protein sequence ID" value="KXG24215"/>
    <property type="gene ID" value="SORBI_3007G010200"/>
</dbReference>
<organism evidence="1 2">
    <name type="scientific">Sorghum bicolor</name>
    <name type="common">Sorghum</name>
    <name type="synonym">Sorghum vulgare</name>
    <dbReference type="NCBI Taxonomy" id="4558"/>
    <lineage>
        <taxon>Eukaryota</taxon>
        <taxon>Viridiplantae</taxon>
        <taxon>Streptophyta</taxon>
        <taxon>Embryophyta</taxon>
        <taxon>Tracheophyta</taxon>
        <taxon>Spermatophyta</taxon>
        <taxon>Magnoliopsida</taxon>
        <taxon>Liliopsida</taxon>
        <taxon>Poales</taxon>
        <taxon>Poaceae</taxon>
        <taxon>PACMAD clade</taxon>
        <taxon>Panicoideae</taxon>
        <taxon>Andropogonodae</taxon>
        <taxon>Andropogoneae</taxon>
        <taxon>Sorghinae</taxon>
        <taxon>Sorghum</taxon>
    </lineage>
</organism>
<protein>
    <submittedName>
        <fullName evidence="1">Uncharacterized protein</fullName>
    </submittedName>
</protein>
<reference evidence="2" key="3">
    <citation type="journal article" date="2018" name="Plant J.">
        <title>The Sorghum bicolor reference genome: improved assembly, gene annotations, a transcriptome atlas, and signatures of genome organization.</title>
        <authorList>
            <person name="McCormick R.F."/>
            <person name="Truong S.K."/>
            <person name="Sreedasyam A."/>
            <person name="Jenkins J."/>
            <person name="Shu S."/>
            <person name="Sims D."/>
            <person name="Kennedy M."/>
            <person name="Amirebrahimi M."/>
            <person name="Weers B.D."/>
            <person name="McKinley B."/>
            <person name="Mattison A."/>
            <person name="Morishige D.T."/>
            <person name="Grimwood J."/>
            <person name="Schmutz J."/>
            <person name="Mullet J.E."/>
        </authorList>
    </citation>
    <scope>NUCLEOTIDE SEQUENCE [LARGE SCALE GENOMIC DNA]</scope>
    <source>
        <strain evidence="2">cv. BTx623</strain>
    </source>
</reference>
<proteinExistence type="predicted"/>
<dbReference type="AlphaFoldDB" id="A0A1B6PF88"/>
<reference evidence="1 2" key="1">
    <citation type="journal article" date="2009" name="Nature">
        <title>The Sorghum bicolor genome and the diversification of grasses.</title>
        <authorList>
            <person name="Paterson A.H."/>
            <person name="Bowers J.E."/>
            <person name="Bruggmann R."/>
            <person name="Dubchak I."/>
            <person name="Grimwood J."/>
            <person name="Gundlach H."/>
            <person name="Haberer G."/>
            <person name="Hellsten U."/>
            <person name="Mitros T."/>
            <person name="Poliakov A."/>
            <person name="Schmutz J."/>
            <person name="Spannagl M."/>
            <person name="Tang H."/>
            <person name="Wang X."/>
            <person name="Wicker T."/>
            <person name="Bharti A.K."/>
            <person name="Chapman J."/>
            <person name="Feltus F.A."/>
            <person name="Gowik U."/>
            <person name="Grigoriev I.V."/>
            <person name="Lyons E."/>
            <person name="Maher C.A."/>
            <person name="Martis M."/>
            <person name="Narechania A."/>
            <person name="Otillar R.P."/>
            <person name="Penning B.W."/>
            <person name="Salamov A.A."/>
            <person name="Wang Y."/>
            <person name="Zhang L."/>
            <person name="Carpita N.C."/>
            <person name="Freeling M."/>
            <person name="Gingle A.R."/>
            <person name="Hash C.T."/>
            <person name="Keller B."/>
            <person name="Klein P."/>
            <person name="Kresovich S."/>
            <person name="McCann M.C."/>
            <person name="Ming R."/>
            <person name="Peterson D.G."/>
            <person name="Mehboob-ur-Rahman"/>
            <person name="Ware D."/>
            <person name="Westhoff P."/>
            <person name="Mayer K.F."/>
            <person name="Messing J."/>
            <person name="Rokhsar D.S."/>
        </authorList>
    </citation>
    <scope>NUCLEOTIDE SEQUENCE [LARGE SCALE GENOMIC DNA]</scope>
    <source>
        <strain evidence="2">cv. BTx623</strain>
    </source>
</reference>
<dbReference type="EMBL" id="CM000766">
    <property type="protein sequence ID" value="KXG24215.1"/>
    <property type="molecule type" value="Genomic_DNA"/>
</dbReference>
<sequence>MCFYLYNTREAAVAIPIHIYLHPERAKREGARDMADLVRGIELPQEEQQRREMRVREAGPFLQLMNLPLSGDDDDDNNNNIEIRRVLPNREVLKKIADACDLVLLLQDPLLPSVRRLPTDATHLLMMDACANKLEEYARAVGGSFNVSCTEFAQRINSYTADARGHPGYSTDDSLRNSIDDLLCQASRFLDMTYTPDEAEA</sequence>
<evidence type="ECO:0000313" key="1">
    <source>
        <dbReference type="EMBL" id="KXG24215.1"/>
    </source>
</evidence>
<dbReference type="EMBL" id="CM000766">
    <property type="protein sequence ID" value="OQU79769.1"/>
    <property type="molecule type" value="Genomic_DNA"/>
</dbReference>
<accession>A0A1B6PF88</accession>
<dbReference type="InParanoid" id="A0A1B6PF88"/>
<keyword evidence="2" id="KW-1185">Reference proteome</keyword>
<dbReference type="Gramene" id="OQU79769">
    <property type="protein sequence ID" value="OQU79769"/>
    <property type="gene ID" value="SORBI_3007G010200"/>
</dbReference>
<dbReference type="Gramene" id="OQU79768">
    <property type="protein sequence ID" value="OQU79768"/>
    <property type="gene ID" value="SORBI_3007G010200"/>
</dbReference>